<name>A0ABC9Z1V4_9NOCA</name>
<protein>
    <submittedName>
        <fullName evidence="2">Transposase</fullName>
    </submittedName>
</protein>
<keyword evidence="3" id="KW-1185">Reference proteome</keyword>
<accession>A0ABC9Z1V4</accession>
<proteinExistence type="predicted"/>
<reference evidence="1 4" key="3">
    <citation type="submission" date="2016-10" db="EMBL/GenBank/DDBJ databases">
        <title>Genome sequence of Nocardia seriolae strain EM150506, isolated from Anguila japonica.</title>
        <authorList>
            <person name="Han H.-J."/>
        </authorList>
    </citation>
    <scope>NUCLEOTIDE SEQUENCE [LARGE SCALE GENOMIC DNA]</scope>
    <source>
        <strain evidence="1 4">EM150506</strain>
    </source>
</reference>
<evidence type="ECO:0000313" key="4">
    <source>
        <dbReference type="Proteomes" id="UP000180166"/>
    </source>
</evidence>
<reference evidence="2 3" key="2">
    <citation type="journal article" date="2016" name="Genome Announc.">
        <title>Draft Genome Sequence of Erythromycin- and Oxytetracycline-Sensitive Nocardia seriolae Strain U-1 (NBRC 110359).</title>
        <authorList>
            <person name="Imajoh M."/>
            <person name="Sukeda M."/>
            <person name="Shimizu M."/>
            <person name="Yamane J."/>
            <person name="Ohnishi K."/>
            <person name="Oshima S."/>
        </authorList>
    </citation>
    <scope>NUCLEOTIDE SEQUENCE [LARGE SCALE GENOMIC DNA]</scope>
    <source>
        <strain evidence="2 3">U-1</strain>
    </source>
</reference>
<dbReference type="EMBL" id="BBYQ01000124">
    <property type="protein sequence ID" value="GAP31699.1"/>
    <property type="molecule type" value="Genomic_DNA"/>
</dbReference>
<organism evidence="2 3">
    <name type="scientific">Nocardia seriolae</name>
    <dbReference type="NCBI Taxonomy" id="37332"/>
    <lineage>
        <taxon>Bacteria</taxon>
        <taxon>Bacillati</taxon>
        <taxon>Actinomycetota</taxon>
        <taxon>Actinomycetes</taxon>
        <taxon>Mycobacteriales</taxon>
        <taxon>Nocardiaceae</taxon>
        <taxon>Nocardia</taxon>
    </lineage>
</organism>
<dbReference type="Proteomes" id="UP000037179">
    <property type="component" value="Unassembled WGS sequence"/>
</dbReference>
<dbReference type="KEGG" id="nsr:NS506_02225"/>
<dbReference type="Proteomes" id="UP000180166">
    <property type="component" value="Chromosome"/>
</dbReference>
<evidence type="ECO:0000313" key="3">
    <source>
        <dbReference type="Proteomes" id="UP000037179"/>
    </source>
</evidence>
<evidence type="ECO:0000313" key="1">
    <source>
        <dbReference type="EMBL" id="APA96291.1"/>
    </source>
</evidence>
<gene>
    <name evidence="1" type="ORF">NS506_02225</name>
    <name evidence="2" type="ORF">NSK11_contig00124-0001</name>
</gene>
<dbReference type="AlphaFoldDB" id="A0ABC9Z1V4"/>
<evidence type="ECO:0000313" key="2">
    <source>
        <dbReference type="EMBL" id="GAP31699.1"/>
    </source>
</evidence>
<dbReference type="EMBL" id="CP017839">
    <property type="protein sequence ID" value="APA96291.1"/>
    <property type="molecule type" value="Genomic_DNA"/>
</dbReference>
<reference evidence="3" key="1">
    <citation type="submission" date="2015-07" db="EMBL/GenBank/DDBJ databases">
        <title>Nocardia seriolae U-1 whole genome shotgun sequence.</title>
        <authorList>
            <person name="Imajoh M."/>
            <person name="Fukumoto Y."/>
            <person name="Sukeda M."/>
            <person name="Yamane J."/>
            <person name="Yamasaki K."/>
            <person name="Shimizu M."/>
            <person name="Ohnishi K."/>
            <person name="Oshima S."/>
        </authorList>
    </citation>
    <scope>NUCLEOTIDE SEQUENCE [LARGE SCALE GENOMIC DNA]</scope>
    <source>
        <strain evidence="3">U-1</strain>
    </source>
</reference>
<sequence length="76" mass="8825">MISKLSSPVRWEAEWKRTSTPLEPRRSADPTSWLTGYHRLNIRYDRKATHYLAFLTLAAVLTGYKKLARSRSKSTT</sequence>